<proteinExistence type="predicted"/>
<evidence type="ECO:0000256" key="1">
    <source>
        <dbReference type="SAM" id="SignalP"/>
    </source>
</evidence>
<feature type="signal peptide" evidence="1">
    <location>
        <begin position="1"/>
        <end position="26"/>
    </location>
</feature>
<protein>
    <recommendedName>
        <fullName evidence="4">Fibronectin type-III domain-containing protein</fullName>
    </recommendedName>
</protein>
<dbReference type="AlphaFoldDB" id="A0A9D2M9C7"/>
<comment type="caution">
    <text evidence="2">The sequence shown here is derived from an EMBL/GenBank/DDBJ whole genome shotgun (WGS) entry which is preliminary data.</text>
</comment>
<evidence type="ECO:0008006" key="4">
    <source>
        <dbReference type="Google" id="ProtNLM"/>
    </source>
</evidence>
<accession>A0A9D2M9C7</accession>
<reference evidence="2" key="2">
    <citation type="submission" date="2021-04" db="EMBL/GenBank/DDBJ databases">
        <authorList>
            <person name="Gilroy R."/>
        </authorList>
    </citation>
    <scope>NUCLEOTIDE SEQUENCE</scope>
    <source>
        <strain evidence="2">CHK189-11263</strain>
    </source>
</reference>
<dbReference type="EMBL" id="DWYC01000036">
    <property type="protein sequence ID" value="HJB56586.1"/>
    <property type="molecule type" value="Genomic_DNA"/>
</dbReference>
<evidence type="ECO:0000313" key="2">
    <source>
        <dbReference type="EMBL" id="HJB56586.1"/>
    </source>
</evidence>
<keyword evidence="1" id="KW-0732">Signal</keyword>
<evidence type="ECO:0000313" key="3">
    <source>
        <dbReference type="Proteomes" id="UP000824208"/>
    </source>
</evidence>
<gene>
    <name evidence="2" type="ORF">H9714_03445</name>
</gene>
<dbReference type="Proteomes" id="UP000824208">
    <property type="component" value="Unassembled WGS sequence"/>
</dbReference>
<feature type="chain" id="PRO_5039324530" description="Fibronectin type-III domain-containing protein" evidence="1">
    <location>
        <begin position="27"/>
        <end position="158"/>
    </location>
</feature>
<reference evidence="2" key="1">
    <citation type="journal article" date="2021" name="PeerJ">
        <title>Extensive microbial diversity within the chicken gut microbiome revealed by metagenomics and culture.</title>
        <authorList>
            <person name="Gilroy R."/>
            <person name="Ravi A."/>
            <person name="Getino M."/>
            <person name="Pursley I."/>
            <person name="Horton D.L."/>
            <person name="Alikhan N.F."/>
            <person name="Baker D."/>
            <person name="Gharbi K."/>
            <person name="Hall N."/>
            <person name="Watson M."/>
            <person name="Adriaenssens E.M."/>
            <person name="Foster-Nyarko E."/>
            <person name="Jarju S."/>
            <person name="Secka A."/>
            <person name="Antonio M."/>
            <person name="Oren A."/>
            <person name="Chaudhuri R.R."/>
            <person name="La Ragione R."/>
            <person name="Hildebrand F."/>
            <person name="Pallen M.J."/>
        </authorList>
    </citation>
    <scope>NUCLEOTIDE SEQUENCE</scope>
    <source>
        <strain evidence="2">CHK189-11263</strain>
    </source>
</reference>
<sequence length="158" mass="16808">MKLLRKMVSLVSVLGILASPAVPAWAAEAEDALLPIERTANEAIFTLQAEQENPSITGRVLLPRTVTGQTGNPCPGFTANTTNVSFTITSAPNTSTYNCQLYQGTYPNGTLVTSYSTGDLETGVSVSNLTVEEEYYFVVSSLDAPAKGANATYTLVMF</sequence>
<name>A0A9D2M9C7_9FIRM</name>
<organism evidence="2 3">
    <name type="scientific">Candidatus Flavonifractor intestinipullorum</name>
    <dbReference type="NCBI Taxonomy" id="2838587"/>
    <lineage>
        <taxon>Bacteria</taxon>
        <taxon>Bacillati</taxon>
        <taxon>Bacillota</taxon>
        <taxon>Clostridia</taxon>
        <taxon>Eubacteriales</taxon>
        <taxon>Oscillospiraceae</taxon>
        <taxon>Flavonifractor</taxon>
    </lineage>
</organism>